<dbReference type="SUPFAM" id="SSF47336">
    <property type="entry name" value="ACP-like"/>
    <property type="match status" value="1"/>
</dbReference>
<dbReference type="GO" id="GO:0004315">
    <property type="term" value="F:3-oxoacyl-[acyl-carrier-protein] synthase activity"/>
    <property type="evidence" value="ECO:0007669"/>
    <property type="project" value="UniProtKB-EC"/>
</dbReference>
<feature type="region of interest" description="Disordered" evidence="3">
    <location>
        <begin position="87"/>
        <end position="112"/>
    </location>
</feature>
<evidence type="ECO:0000256" key="1">
    <source>
        <dbReference type="ARBA" id="ARBA00022450"/>
    </source>
</evidence>
<dbReference type="PROSITE" id="PS50075">
    <property type="entry name" value="CARRIER"/>
    <property type="match status" value="1"/>
</dbReference>
<keyword evidence="5" id="KW-0012">Acyltransferase</keyword>
<dbReference type="Pfam" id="PF00550">
    <property type="entry name" value="PP-binding"/>
    <property type="match status" value="1"/>
</dbReference>
<accession>A0A448BK53</accession>
<dbReference type="EMBL" id="LR134300">
    <property type="protein sequence ID" value="VEE45686.1"/>
    <property type="molecule type" value="Genomic_DNA"/>
</dbReference>
<evidence type="ECO:0000256" key="3">
    <source>
        <dbReference type="SAM" id="MobiDB-lite"/>
    </source>
</evidence>
<keyword evidence="1" id="KW-0596">Phosphopantetheine</keyword>
<keyword evidence="2" id="KW-0597">Phosphoprotein</keyword>
<evidence type="ECO:0000313" key="6">
    <source>
        <dbReference type="Proteomes" id="UP000278078"/>
    </source>
</evidence>
<dbReference type="SMART" id="SM01294">
    <property type="entry name" value="PKS_PP_betabranch"/>
    <property type="match status" value="1"/>
</dbReference>
<name>A0A448BK53_PSEFL</name>
<dbReference type="InterPro" id="IPR036736">
    <property type="entry name" value="ACP-like_sf"/>
</dbReference>
<dbReference type="SMART" id="SM00823">
    <property type="entry name" value="PKS_PP"/>
    <property type="match status" value="1"/>
</dbReference>
<dbReference type="EC" id="2.3.1.41" evidence="5"/>
<dbReference type="InterPro" id="IPR009081">
    <property type="entry name" value="PP-bd_ACP"/>
</dbReference>
<dbReference type="InterPro" id="IPR020806">
    <property type="entry name" value="PKS_PP-bd"/>
</dbReference>
<protein>
    <submittedName>
        <fullName evidence="5">Polyketide synthase module-like protein</fullName>
        <ecNumber evidence="5">2.3.1.41</ecNumber>
    </submittedName>
</protein>
<evidence type="ECO:0000259" key="4">
    <source>
        <dbReference type="PROSITE" id="PS50075"/>
    </source>
</evidence>
<evidence type="ECO:0000256" key="2">
    <source>
        <dbReference type="ARBA" id="ARBA00022553"/>
    </source>
</evidence>
<keyword evidence="5" id="KW-0808">Transferase</keyword>
<dbReference type="AlphaFoldDB" id="A0A448BK53"/>
<dbReference type="Gene3D" id="1.10.1200.10">
    <property type="entry name" value="ACP-like"/>
    <property type="match status" value="1"/>
</dbReference>
<organism evidence="5 6">
    <name type="scientific">Pseudomonas fluorescens</name>
    <dbReference type="NCBI Taxonomy" id="294"/>
    <lineage>
        <taxon>Bacteria</taxon>
        <taxon>Pseudomonadati</taxon>
        <taxon>Pseudomonadota</taxon>
        <taxon>Gammaproteobacteria</taxon>
        <taxon>Pseudomonadales</taxon>
        <taxon>Pseudomonadaceae</taxon>
        <taxon>Pseudomonas</taxon>
    </lineage>
</organism>
<sequence>MPEHLRRRALAALVAEQVAAVFGYPDADAIERSKGFTEMGMSSVMSLDFRSRLGRALGLQLPATFAFEYCSIDAVTDYLALHLQAGPAPVSTEPPARPAQEPGERRGISALSRSELIDALEEELRDIENY</sequence>
<evidence type="ECO:0000313" key="5">
    <source>
        <dbReference type="EMBL" id="VEE45686.1"/>
    </source>
</evidence>
<dbReference type="Proteomes" id="UP000278078">
    <property type="component" value="Chromosome"/>
</dbReference>
<reference evidence="5 6" key="1">
    <citation type="submission" date="2018-12" db="EMBL/GenBank/DDBJ databases">
        <authorList>
            <consortium name="Pathogen Informatics"/>
        </authorList>
    </citation>
    <scope>NUCLEOTIDE SEQUENCE [LARGE SCALE GENOMIC DNA]</scope>
    <source>
        <strain evidence="5 6">NCTC10783</strain>
    </source>
</reference>
<feature type="domain" description="Carrier" evidence="4">
    <location>
        <begin position="8"/>
        <end position="83"/>
    </location>
</feature>
<proteinExistence type="predicted"/>
<dbReference type="GO" id="GO:0031177">
    <property type="term" value="F:phosphopantetheine binding"/>
    <property type="evidence" value="ECO:0007669"/>
    <property type="project" value="InterPro"/>
</dbReference>
<gene>
    <name evidence="5" type="primary">pltB_2</name>
    <name evidence="5" type="ORF">NCTC10783_01543</name>
</gene>